<dbReference type="Proteomes" id="UP000001401">
    <property type="component" value="Chromosome"/>
</dbReference>
<dbReference type="eggNOG" id="COG0639">
    <property type="taxonomic scope" value="Bacteria"/>
</dbReference>
<dbReference type="EMBL" id="CP002394">
    <property type="protein sequence ID" value="ADU31425.1"/>
    <property type="molecule type" value="Genomic_DNA"/>
</dbReference>
<dbReference type="Pfam" id="PF12850">
    <property type="entry name" value="Metallophos_2"/>
    <property type="match status" value="1"/>
</dbReference>
<keyword evidence="4" id="KW-1185">Reference proteome</keyword>
<dbReference type="GO" id="GO:0005737">
    <property type="term" value="C:cytoplasm"/>
    <property type="evidence" value="ECO:0007669"/>
    <property type="project" value="TreeGrafter"/>
</dbReference>
<dbReference type="InterPro" id="IPR029052">
    <property type="entry name" value="Metallo-depent_PP-like"/>
</dbReference>
<dbReference type="InterPro" id="IPR011152">
    <property type="entry name" value="Pesterase_MJ0912"/>
</dbReference>
<dbReference type="PIRSF" id="PIRSF000883">
    <property type="entry name" value="Pesterase_MJ0912"/>
    <property type="match status" value="1"/>
</dbReference>
<dbReference type="HOGENOM" id="CLU_074761_0_1_9"/>
<evidence type="ECO:0000256" key="1">
    <source>
        <dbReference type="ARBA" id="ARBA00008950"/>
    </source>
</evidence>
<evidence type="ECO:0000313" key="4">
    <source>
        <dbReference type="Proteomes" id="UP000001401"/>
    </source>
</evidence>
<dbReference type="OrthoDB" id="9813918at2"/>
<comment type="similarity">
    <text evidence="1">Belongs to the metallophosphoesterase superfamily. YfcE family.</text>
</comment>
<dbReference type="STRING" id="649639.Bcell_3183"/>
<organism evidence="3 4">
    <name type="scientific">Evansella cellulosilytica (strain ATCC 21833 / DSM 2522 / FERM P-1141 / JCM 9156 / N-4)</name>
    <name type="common">Bacillus cellulosilyticus</name>
    <dbReference type="NCBI Taxonomy" id="649639"/>
    <lineage>
        <taxon>Bacteria</taxon>
        <taxon>Bacillati</taxon>
        <taxon>Bacillota</taxon>
        <taxon>Bacilli</taxon>
        <taxon>Bacillales</taxon>
        <taxon>Bacillaceae</taxon>
        <taxon>Evansella</taxon>
    </lineage>
</organism>
<evidence type="ECO:0000313" key="3">
    <source>
        <dbReference type="EMBL" id="ADU31425.1"/>
    </source>
</evidence>
<gene>
    <name evidence="3" type="ordered locus">Bcell_3183</name>
</gene>
<protein>
    <submittedName>
        <fullName evidence="3">Metallophosphoesterase</fullName>
    </submittedName>
</protein>
<name>E6U0I0_EVAC2</name>
<evidence type="ECO:0000259" key="2">
    <source>
        <dbReference type="Pfam" id="PF12850"/>
    </source>
</evidence>
<sequence>MKIAFISDIHGNATALEAVLHDIERKQVDKIVVLGDICYRGPEPKRSLQLVQQLNTTVLKGNADEWVVRGIQEGEVPQHALNMMRKEREWIVERLDSHDLTYLENLPTNHVLQFSNDLNIHCFHATPSSLFDVVPQHEQADSLSEKLMSQEEAGIYLYAHIHLPYVKYINGKVVANLGSVGLPFDGTAKSSYLIVEDDNGQVQLTIQRVDYDIEKVVEQYQSLQYPNSELMINVVRNARLP</sequence>
<accession>E6U0I0</accession>
<dbReference type="InterPro" id="IPR050126">
    <property type="entry name" value="Ap4A_hydrolase"/>
</dbReference>
<reference evidence="3 4" key="1">
    <citation type="submission" date="2010-12" db="EMBL/GenBank/DDBJ databases">
        <title>Complete sequence of Bacillus cellulosilyticus DSM 2522.</title>
        <authorList>
            <consortium name="US DOE Joint Genome Institute"/>
            <person name="Lucas S."/>
            <person name="Copeland A."/>
            <person name="Lapidus A."/>
            <person name="Cheng J.-F."/>
            <person name="Bruce D."/>
            <person name="Goodwin L."/>
            <person name="Pitluck S."/>
            <person name="Chertkov O."/>
            <person name="Detter J.C."/>
            <person name="Han C."/>
            <person name="Tapia R."/>
            <person name="Land M."/>
            <person name="Hauser L."/>
            <person name="Jeffries C."/>
            <person name="Kyrpides N."/>
            <person name="Ivanova N."/>
            <person name="Mikhailova N."/>
            <person name="Brumm P."/>
            <person name="Mead D."/>
            <person name="Woyke T."/>
        </authorList>
    </citation>
    <scope>NUCLEOTIDE SEQUENCE [LARGE SCALE GENOMIC DNA]</scope>
    <source>
        <strain evidence="4">ATCC 21833 / DSM 2522 / FERM P-1141 / JCM 9156 / N-4</strain>
    </source>
</reference>
<dbReference type="InterPro" id="IPR024654">
    <property type="entry name" value="Calcineurin-like_PHP_lpxH"/>
</dbReference>
<dbReference type="GO" id="GO:0016791">
    <property type="term" value="F:phosphatase activity"/>
    <property type="evidence" value="ECO:0007669"/>
    <property type="project" value="TreeGrafter"/>
</dbReference>
<dbReference type="AlphaFoldDB" id="E6U0I0"/>
<feature type="domain" description="Calcineurin-like phosphoesterase" evidence="2">
    <location>
        <begin position="1"/>
        <end position="197"/>
    </location>
</feature>
<dbReference type="SUPFAM" id="SSF56300">
    <property type="entry name" value="Metallo-dependent phosphatases"/>
    <property type="match status" value="1"/>
</dbReference>
<dbReference type="PANTHER" id="PTHR42850:SF2">
    <property type="entry name" value="BLL5683 PROTEIN"/>
    <property type="match status" value="1"/>
</dbReference>
<proteinExistence type="inferred from homology"/>
<dbReference type="Gene3D" id="3.60.21.10">
    <property type="match status" value="1"/>
</dbReference>
<dbReference type="PANTHER" id="PTHR42850">
    <property type="entry name" value="METALLOPHOSPHOESTERASE"/>
    <property type="match status" value="1"/>
</dbReference>
<dbReference type="KEGG" id="bco:Bcell_3183"/>
<dbReference type="RefSeq" id="WP_013489756.1">
    <property type="nucleotide sequence ID" value="NC_014829.1"/>
</dbReference>